<reference evidence="1 2" key="1">
    <citation type="submission" date="2021-06" db="EMBL/GenBank/DDBJ databases">
        <authorList>
            <person name="Kallberg Y."/>
            <person name="Tangrot J."/>
            <person name="Rosling A."/>
        </authorList>
    </citation>
    <scope>NUCLEOTIDE SEQUENCE [LARGE SCALE GENOMIC DNA]</scope>
    <source>
        <strain evidence="1 2">120-4 pot B 10/14</strain>
    </source>
</reference>
<protein>
    <submittedName>
        <fullName evidence="1">31669_t:CDS:1</fullName>
    </submittedName>
</protein>
<comment type="caution">
    <text evidence="1">The sequence shown here is derived from an EMBL/GenBank/DDBJ whole genome shotgun (WGS) entry which is preliminary data.</text>
</comment>
<dbReference type="Proteomes" id="UP000789901">
    <property type="component" value="Unassembled WGS sequence"/>
</dbReference>
<sequence length="146" mass="17782">MNLKLEPDHFINRSKESSVSSEKVRSLWDKKEKIRVVIEEPSLELIDRIVEGHEKRQKLKKALVKNWEKGLYQDVQYRKCKKEKESFEYLSTCPHDKEAWAKKEEEIFDSIKEKLKQKEKINLGSNWFREVFILRDKEEYRNQHMK</sequence>
<gene>
    <name evidence="1" type="ORF">GMARGA_LOCUS13210</name>
</gene>
<organism evidence="1 2">
    <name type="scientific">Gigaspora margarita</name>
    <dbReference type="NCBI Taxonomy" id="4874"/>
    <lineage>
        <taxon>Eukaryota</taxon>
        <taxon>Fungi</taxon>
        <taxon>Fungi incertae sedis</taxon>
        <taxon>Mucoromycota</taxon>
        <taxon>Glomeromycotina</taxon>
        <taxon>Glomeromycetes</taxon>
        <taxon>Diversisporales</taxon>
        <taxon>Gigasporaceae</taxon>
        <taxon>Gigaspora</taxon>
    </lineage>
</organism>
<accession>A0ABN7V235</accession>
<keyword evidence="2" id="KW-1185">Reference proteome</keyword>
<name>A0ABN7V235_GIGMA</name>
<evidence type="ECO:0000313" key="1">
    <source>
        <dbReference type="EMBL" id="CAG8716982.1"/>
    </source>
</evidence>
<proteinExistence type="predicted"/>
<evidence type="ECO:0000313" key="2">
    <source>
        <dbReference type="Proteomes" id="UP000789901"/>
    </source>
</evidence>
<dbReference type="EMBL" id="CAJVQB010008305">
    <property type="protein sequence ID" value="CAG8716982.1"/>
    <property type="molecule type" value="Genomic_DNA"/>
</dbReference>